<feature type="binding site" evidence="10">
    <location>
        <position position="339"/>
    </location>
    <ligand>
        <name>(2R)-2-phosphoglycerate</name>
        <dbReference type="ChEBI" id="CHEBI:58289"/>
    </ligand>
</feature>
<organism evidence="16 17">
    <name type="scientific">Coprothermobacter proteolyticus (strain ATCC 35245 / DSM 5265 / OCM 4 / BT)</name>
    <dbReference type="NCBI Taxonomy" id="309798"/>
    <lineage>
        <taxon>Bacteria</taxon>
        <taxon>Pseudomonadati</taxon>
        <taxon>Coprothermobacterota</taxon>
        <taxon>Coprothermobacteria</taxon>
        <taxon>Coprothermobacterales</taxon>
        <taxon>Coprothermobacteraceae</taxon>
        <taxon>Coprothermobacter</taxon>
    </lineage>
</organism>
<dbReference type="CDD" id="cd03313">
    <property type="entry name" value="enolase"/>
    <property type="match status" value="1"/>
</dbReference>
<feature type="binding site" evidence="10">
    <location>
        <position position="368"/>
    </location>
    <ligand>
        <name>(2R)-2-phosphoglycerate</name>
        <dbReference type="ChEBI" id="CHEBI:58289"/>
    </ligand>
</feature>
<comment type="catalytic activity">
    <reaction evidence="10">
        <text>(2R)-2-phosphoglycerate = phosphoenolpyruvate + H2O</text>
        <dbReference type="Rhea" id="RHEA:10164"/>
        <dbReference type="ChEBI" id="CHEBI:15377"/>
        <dbReference type="ChEBI" id="CHEBI:58289"/>
        <dbReference type="ChEBI" id="CHEBI:58702"/>
        <dbReference type="EC" id="4.2.1.11"/>
    </reaction>
</comment>
<evidence type="ECO:0000259" key="14">
    <source>
        <dbReference type="SMART" id="SM01192"/>
    </source>
</evidence>
<dbReference type="GO" id="GO:0000015">
    <property type="term" value="C:phosphopyruvate hydratase complex"/>
    <property type="evidence" value="ECO:0007669"/>
    <property type="project" value="InterPro"/>
</dbReference>
<dbReference type="STRING" id="309798.COPRO5265_1076"/>
<accession>B5Y9E0</accession>
<dbReference type="SMART" id="SM01193">
    <property type="entry name" value="Enolase_N"/>
    <property type="match status" value="1"/>
</dbReference>
<keyword evidence="10" id="KW-0963">Cytoplasm</keyword>
<evidence type="ECO:0000256" key="13">
    <source>
        <dbReference type="PIRSR" id="PIRSR001400-3"/>
    </source>
</evidence>
<feature type="binding site" evidence="12">
    <location>
        <position position="314"/>
    </location>
    <ligand>
        <name>substrate</name>
    </ligand>
</feature>
<keyword evidence="16" id="KW-0670">Pyruvate</keyword>
<dbReference type="SFLD" id="SFLDG00178">
    <property type="entry name" value="enolase"/>
    <property type="match status" value="1"/>
</dbReference>
<dbReference type="PANTHER" id="PTHR11902">
    <property type="entry name" value="ENOLASE"/>
    <property type="match status" value="1"/>
</dbReference>
<feature type="binding site" evidence="12">
    <location>
        <position position="168"/>
    </location>
    <ligand>
        <name>substrate</name>
    </ligand>
</feature>
<feature type="binding site" evidence="12">
    <location>
        <position position="390"/>
    </location>
    <ligand>
        <name>substrate</name>
    </ligand>
</feature>
<reference evidence="17" key="1">
    <citation type="submission" date="2008-08" db="EMBL/GenBank/DDBJ databases">
        <title>The complete genome sequence of Coprothermobacter proteolyticus strain ATCC 5245 / DSM 5265 / BT.</title>
        <authorList>
            <person name="Dodson R.J."/>
            <person name="Durkin A.S."/>
            <person name="Wu M."/>
            <person name="Eisen J."/>
            <person name="Sutton G."/>
        </authorList>
    </citation>
    <scope>NUCLEOTIDE SEQUENCE [LARGE SCALE GENOMIC DNA]</scope>
    <source>
        <strain evidence="17">ATCC 35245 / DSM 5265 / OCM 4 / BT</strain>
    </source>
</reference>
<keyword evidence="17" id="KW-1185">Reference proteome</keyword>
<sequence>MEYAESPVIIDVKGRMVLDSRGNPTVEATVLLEDGSMGTAAVPSGASTGTREALELRDNGKEFGGKGVDKAVANINEALAEVVIGMDAYDQAGIDMAMIEADGTENKSKLGANAILAVSLAVAHAAAKSLGLPLFAYLGGVQGKVLPIPLMNVINGGVHADSGLDFQEFMIVPAGFDNYSDALRAGAEVYQVLKSVLKKQGYRIAVGDEGGFAPTLPNHKAALQVLVEAIQTAGYEPGKQVFLALDAAASEFYDGTSYKYEGKQLSSKDMLAVYEEMVSQYPIISIEDGMAEQDKEGWKLITQSLGSKVLLVGDDVFVTNPAIFTKGVEDGIANAILIKLNQIGTLTETLDVIRTAHLVGYRCIISHRSGETEDTTISHLAVATNAGFIKTGAPARSERVAKYNELLRIQEYLGDSAVYFGKVFPWWKAVKR</sequence>
<dbReference type="PROSITE" id="PS00164">
    <property type="entry name" value="ENOLASE"/>
    <property type="match status" value="1"/>
</dbReference>
<dbReference type="Pfam" id="PF00113">
    <property type="entry name" value="Enolase_C"/>
    <property type="match status" value="1"/>
</dbReference>
<dbReference type="UniPathway" id="UPA00109">
    <property type="reaction ID" value="UER00187"/>
</dbReference>
<dbReference type="InterPro" id="IPR036849">
    <property type="entry name" value="Enolase-like_C_sf"/>
</dbReference>
<gene>
    <name evidence="10 16" type="primary">eno</name>
    <name evidence="16" type="ordered locus">COPRO5265_1076</name>
</gene>
<evidence type="ECO:0000256" key="3">
    <source>
        <dbReference type="ARBA" id="ARBA00012058"/>
    </source>
</evidence>
<feature type="binding site" evidence="10 13">
    <location>
        <position position="246"/>
    </location>
    <ligand>
        <name>Mg(2+)</name>
        <dbReference type="ChEBI" id="CHEBI:18420"/>
    </ligand>
</feature>
<evidence type="ECO:0000313" key="16">
    <source>
        <dbReference type="EMBL" id="ACI17604.1"/>
    </source>
</evidence>
<dbReference type="SUPFAM" id="SSF54826">
    <property type="entry name" value="Enolase N-terminal domain-like"/>
    <property type="match status" value="1"/>
</dbReference>
<feature type="binding site" evidence="10">
    <location>
        <position position="369"/>
    </location>
    <ligand>
        <name>(2R)-2-phosphoglycerate</name>
        <dbReference type="ChEBI" id="CHEBI:58289"/>
    </ligand>
</feature>
<keyword evidence="5 10" id="KW-0964">Secreted</keyword>
<feature type="domain" description="Enolase C-terminal TIM barrel" evidence="14">
    <location>
        <begin position="143"/>
        <end position="427"/>
    </location>
</feature>
<keyword evidence="7 10" id="KW-0324">Glycolysis</keyword>
<dbReference type="EC" id="4.2.1.11" evidence="3 10"/>
<dbReference type="Pfam" id="PF03952">
    <property type="entry name" value="Enolase_N"/>
    <property type="match status" value="1"/>
</dbReference>
<dbReference type="InterPro" id="IPR020809">
    <property type="entry name" value="Enolase_CS"/>
</dbReference>
<dbReference type="AlphaFoldDB" id="B5Y9E0"/>
<evidence type="ECO:0000313" key="17">
    <source>
        <dbReference type="Proteomes" id="UP000001732"/>
    </source>
</evidence>
<dbReference type="InterPro" id="IPR029017">
    <property type="entry name" value="Enolase-like_N"/>
</dbReference>
<feature type="binding site" evidence="10">
    <location>
        <position position="167"/>
    </location>
    <ligand>
        <name>(2R)-2-phosphoglycerate</name>
        <dbReference type="ChEBI" id="CHEBI:58289"/>
    </ligand>
</feature>
<dbReference type="SMART" id="SM01192">
    <property type="entry name" value="Enolase_C"/>
    <property type="match status" value="1"/>
</dbReference>
<feature type="binding site" evidence="10 13">
    <location>
        <position position="287"/>
    </location>
    <ligand>
        <name>Mg(2+)</name>
        <dbReference type="ChEBI" id="CHEBI:18420"/>
    </ligand>
</feature>
<dbReference type="FunFam" id="3.30.390.10:FF:000001">
    <property type="entry name" value="Enolase"/>
    <property type="match status" value="1"/>
</dbReference>
<dbReference type="Proteomes" id="UP000001732">
    <property type="component" value="Chromosome"/>
</dbReference>
<dbReference type="SFLD" id="SFLDF00002">
    <property type="entry name" value="enolase"/>
    <property type="match status" value="1"/>
</dbReference>
<dbReference type="InterPro" id="IPR020811">
    <property type="entry name" value="Enolase_N"/>
</dbReference>
<feature type="binding site" evidence="12">
    <location>
        <position position="159"/>
    </location>
    <ligand>
        <name>substrate</name>
    </ligand>
</feature>
<dbReference type="PIRSF" id="PIRSF001400">
    <property type="entry name" value="Enolase"/>
    <property type="match status" value="1"/>
</dbReference>
<dbReference type="PRINTS" id="PR00148">
    <property type="entry name" value="ENOLASE"/>
</dbReference>
<evidence type="ECO:0000256" key="1">
    <source>
        <dbReference type="ARBA" id="ARBA00005031"/>
    </source>
</evidence>
<evidence type="ECO:0000256" key="11">
    <source>
        <dbReference type="PIRSR" id="PIRSR001400-1"/>
    </source>
</evidence>
<dbReference type="PANTHER" id="PTHR11902:SF1">
    <property type="entry name" value="ENOLASE"/>
    <property type="match status" value="1"/>
</dbReference>
<feature type="active site" description="Proton donor" evidence="10 11">
    <location>
        <position position="209"/>
    </location>
</feature>
<proteinExistence type="inferred from homology"/>
<keyword evidence="10 13" id="KW-0479">Metal-binding</keyword>
<dbReference type="NCBIfam" id="TIGR01060">
    <property type="entry name" value="eno"/>
    <property type="match status" value="1"/>
</dbReference>
<evidence type="ECO:0000256" key="10">
    <source>
        <dbReference type="HAMAP-Rule" id="MF_00318"/>
    </source>
</evidence>
<feature type="active site" description="Proton acceptor" evidence="10 11">
    <location>
        <position position="339"/>
    </location>
</feature>
<keyword evidence="8 10" id="KW-0456">Lyase</keyword>
<dbReference type="SFLD" id="SFLDS00001">
    <property type="entry name" value="Enolase"/>
    <property type="match status" value="1"/>
</dbReference>
<name>B5Y9E0_COPPD</name>
<reference evidence="16 17" key="2">
    <citation type="journal article" date="2014" name="Genome Announc.">
        <title>Complete Genome Sequence of Coprothermobacter proteolyticus DSM 5265.</title>
        <authorList>
            <person name="Alexiev A."/>
            <person name="Coil D.A."/>
            <person name="Badger J.H."/>
            <person name="Enticknap J."/>
            <person name="Ward N."/>
            <person name="Robb F.T."/>
            <person name="Eisen J.A."/>
        </authorList>
    </citation>
    <scope>NUCLEOTIDE SEQUENCE [LARGE SCALE GENOMIC DNA]</scope>
    <source>
        <strain evidence="17">ATCC 35245 / DSM 5265 / OCM 4 / BT</strain>
    </source>
</reference>
<feature type="binding site" evidence="12">
    <location>
        <position position="287"/>
    </location>
    <ligand>
        <name>substrate</name>
    </ligand>
</feature>
<dbReference type="InterPro" id="IPR020810">
    <property type="entry name" value="Enolase_C"/>
</dbReference>
<feature type="binding site" evidence="12">
    <location>
        <begin position="366"/>
        <end position="369"/>
    </location>
    <ligand>
        <name>substrate</name>
    </ligand>
</feature>
<comment type="similarity">
    <text evidence="2 10">Belongs to the enolase family.</text>
</comment>
<evidence type="ECO:0000256" key="8">
    <source>
        <dbReference type="ARBA" id="ARBA00023239"/>
    </source>
</evidence>
<evidence type="ECO:0000256" key="5">
    <source>
        <dbReference type="ARBA" id="ARBA00022525"/>
    </source>
</evidence>
<comment type="cofactor">
    <cofactor evidence="13">
        <name>Mg(2+)</name>
        <dbReference type="ChEBI" id="CHEBI:18420"/>
    </cofactor>
    <text evidence="13">Mg(2+) is required for catalysis and for stabilizing the dimer.</text>
</comment>
<dbReference type="GO" id="GO:0006096">
    <property type="term" value="P:glycolytic process"/>
    <property type="evidence" value="ECO:0007669"/>
    <property type="project" value="UniProtKB-UniRule"/>
</dbReference>
<dbReference type="OrthoDB" id="9804716at2"/>
<dbReference type="RefSeq" id="WP_012544256.1">
    <property type="nucleotide sequence ID" value="NC_011295.1"/>
</dbReference>
<dbReference type="HOGENOM" id="CLU_031223_2_1_9"/>
<comment type="function">
    <text evidence="9 10">Catalyzes the reversible conversion of 2-phosphoglycerate (2-PG) into phosphoenolpyruvate (PEP). It is essential for the degradation of carbohydrates via glycolysis.</text>
</comment>
<evidence type="ECO:0000256" key="7">
    <source>
        <dbReference type="ARBA" id="ARBA00023152"/>
    </source>
</evidence>
<dbReference type="GO" id="GO:0000287">
    <property type="term" value="F:magnesium ion binding"/>
    <property type="evidence" value="ECO:0007669"/>
    <property type="project" value="UniProtKB-UniRule"/>
</dbReference>
<evidence type="ECO:0000256" key="6">
    <source>
        <dbReference type="ARBA" id="ARBA00022842"/>
    </source>
</evidence>
<evidence type="ECO:0000256" key="2">
    <source>
        <dbReference type="ARBA" id="ARBA00009604"/>
    </source>
</evidence>
<keyword evidence="6 10" id="KW-0460">Magnesium</keyword>
<dbReference type="Gene3D" id="3.30.390.10">
    <property type="entry name" value="Enolase-like, N-terminal domain"/>
    <property type="match status" value="1"/>
</dbReference>
<dbReference type="GO" id="GO:0009986">
    <property type="term" value="C:cell surface"/>
    <property type="evidence" value="ECO:0007669"/>
    <property type="project" value="UniProtKB-SubCell"/>
</dbReference>
<evidence type="ECO:0000256" key="4">
    <source>
        <dbReference type="ARBA" id="ARBA00017068"/>
    </source>
</evidence>
<dbReference type="GO" id="GO:0005576">
    <property type="term" value="C:extracellular region"/>
    <property type="evidence" value="ECO:0007669"/>
    <property type="project" value="UniProtKB-SubCell"/>
</dbReference>
<dbReference type="GO" id="GO:0004634">
    <property type="term" value="F:phosphopyruvate hydratase activity"/>
    <property type="evidence" value="ECO:0007669"/>
    <property type="project" value="UniProtKB-UniRule"/>
</dbReference>
<evidence type="ECO:0000256" key="9">
    <source>
        <dbReference type="ARBA" id="ARBA00045763"/>
    </source>
</evidence>
<dbReference type="KEGG" id="cpo:COPRO5265_1076"/>
<evidence type="ECO:0000256" key="12">
    <source>
        <dbReference type="PIRSR" id="PIRSR001400-2"/>
    </source>
</evidence>
<comment type="cofactor">
    <cofactor evidence="10">
        <name>Mg(2+)</name>
        <dbReference type="ChEBI" id="CHEBI:18420"/>
    </cofactor>
    <text evidence="10">Binds a second Mg(2+) ion via substrate during catalysis.</text>
</comment>
<evidence type="ECO:0000259" key="15">
    <source>
        <dbReference type="SMART" id="SM01193"/>
    </source>
</evidence>
<comment type="subcellular location">
    <subcellularLocation>
        <location evidence="10">Cytoplasm</location>
    </subcellularLocation>
    <subcellularLocation>
        <location evidence="10">Secreted</location>
    </subcellularLocation>
    <subcellularLocation>
        <location evidence="10">Cell surface</location>
    </subcellularLocation>
    <text evidence="10">Fractions of enolase are present in both the cytoplasm and on the cell surface.</text>
</comment>
<comment type="pathway">
    <text evidence="1 10">Carbohydrate degradation; glycolysis; pyruvate from D-glyceraldehyde 3-phosphate: step 4/5.</text>
</comment>
<feature type="binding site" evidence="10">
    <location>
        <position position="390"/>
    </location>
    <ligand>
        <name>(2R)-2-phosphoglycerate</name>
        <dbReference type="ChEBI" id="CHEBI:58289"/>
    </ligand>
</feature>
<protein>
    <recommendedName>
        <fullName evidence="4 10">Enolase</fullName>
        <ecNumber evidence="3 10">4.2.1.11</ecNumber>
    </recommendedName>
    <alternativeName>
        <fullName evidence="10">2-phospho-D-glycerate hydro-lyase</fullName>
    </alternativeName>
    <alternativeName>
        <fullName evidence="10">2-phosphoglycerate dehydratase</fullName>
    </alternativeName>
</protein>
<dbReference type="InterPro" id="IPR000941">
    <property type="entry name" value="Enolase"/>
</dbReference>
<feature type="binding site" evidence="10 13">
    <location>
        <position position="314"/>
    </location>
    <ligand>
        <name>Mg(2+)</name>
        <dbReference type="ChEBI" id="CHEBI:18420"/>
    </ligand>
</feature>
<dbReference type="SUPFAM" id="SSF51604">
    <property type="entry name" value="Enolase C-terminal domain-like"/>
    <property type="match status" value="1"/>
</dbReference>
<dbReference type="HAMAP" id="MF_00318">
    <property type="entry name" value="Enolase"/>
    <property type="match status" value="1"/>
</dbReference>
<dbReference type="EMBL" id="CP001145">
    <property type="protein sequence ID" value="ACI17604.1"/>
    <property type="molecule type" value="Genomic_DNA"/>
</dbReference>
<dbReference type="eggNOG" id="COG0148">
    <property type="taxonomic scope" value="Bacteria"/>
</dbReference>
<feature type="domain" description="Enolase N-terminal" evidence="15">
    <location>
        <begin position="9"/>
        <end position="138"/>
    </location>
</feature>
<dbReference type="Gene3D" id="3.20.20.120">
    <property type="entry name" value="Enolase-like C-terminal domain"/>
    <property type="match status" value="1"/>
</dbReference>